<proteinExistence type="predicted"/>
<accession>A0A8J3RJA1</accession>
<protein>
    <submittedName>
        <fullName evidence="2">Uncharacterized protein</fullName>
    </submittedName>
</protein>
<evidence type="ECO:0000313" key="2">
    <source>
        <dbReference type="EMBL" id="GIH77486.1"/>
    </source>
</evidence>
<evidence type="ECO:0000256" key="1">
    <source>
        <dbReference type="SAM" id="MobiDB-lite"/>
    </source>
</evidence>
<gene>
    <name evidence="2" type="ORF">Plo01_39150</name>
</gene>
<feature type="compositionally biased region" description="Basic and acidic residues" evidence="1">
    <location>
        <begin position="104"/>
        <end position="114"/>
    </location>
</feature>
<keyword evidence="3" id="KW-1185">Reference proteome</keyword>
<comment type="caution">
    <text evidence="2">The sequence shown here is derived from an EMBL/GenBank/DDBJ whole genome shotgun (WGS) entry which is preliminary data.</text>
</comment>
<dbReference type="EMBL" id="BOOH01000033">
    <property type="protein sequence ID" value="GIH77486.1"/>
    <property type="molecule type" value="Genomic_DNA"/>
</dbReference>
<dbReference type="AlphaFoldDB" id="A0A8J3RJA1"/>
<sequence>MHVDPGPAEGRADVGADGAGAKNSDFHWGLRSRVDNAFGIQYGKKPVKEPPMVPPSPANRKIAAAEALAAAGEPAARGGWAIGDPPSALTEPAAPRGLSWEGGSHGRDGCRQSG</sequence>
<dbReference type="Proteomes" id="UP000616724">
    <property type="component" value="Unassembled WGS sequence"/>
</dbReference>
<organism evidence="2 3">
    <name type="scientific">Planobispora longispora</name>
    <dbReference type="NCBI Taxonomy" id="28887"/>
    <lineage>
        <taxon>Bacteria</taxon>
        <taxon>Bacillati</taxon>
        <taxon>Actinomycetota</taxon>
        <taxon>Actinomycetes</taxon>
        <taxon>Streptosporangiales</taxon>
        <taxon>Streptosporangiaceae</taxon>
        <taxon>Planobispora</taxon>
    </lineage>
</organism>
<reference evidence="2 3" key="1">
    <citation type="submission" date="2021-01" db="EMBL/GenBank/DDBJ databases">
        <title>Whole genome shotgun sequence of Planobispora longispora NBRC 13918.</title>
        <authorList>
            <person name="Komaki H."/>
            <person name="Tamura T."/>
        </authorList>
    </citation>
    <scope>NUCLEOTIDE SEQUENCE [LARGE SCALE GENOMIC DNA]</scope>
    <source>
        <strain evidence="2 3">NBRC 13918</strain>
    </source>
</reference>
<name>A0A8J3RJA1_9ACTN</name>
<evidence type="ECO:0000313" key="3">
    <source>
        <dbReference type="Proteomes" id="UP000616724"/>
    </source>
</evidence>
<feature type="region of interest" description="Disordered" evidence="1">
    <location>
        <begin position="1"/>
        <end position="27"/>
    </location>
</feature>
<feature type="region of interest" description="Disordered" evidence="1">
    <location>
        <begin position="76"/>
        <end position="114"/>
    </location>
</feature>